<sequence length="166" mass="19124">MDFTQLKLDKFWNNRQPSSQSTLFSNKNEVKASTINTNPSARWRPNQLPQLTKNSTTTTSMRTIQIIDPLITPIPTMSSLKHMQSAQNLFSIGKRMPEIEIALKQLIADMEKCPRPEQESPQPLSLRNVTLHGYQRHALAWMEWRETTVPFGGIQADDMGYRLFHL</sequence>
<comment type="caution">
    <text evidence="1">The sequence shown here is derived from an EMBL/GenBank/DDBJ whole genome shotgun (WGS) entry which is preliminary data.</text>
</comment>
<dbReference type="EMBL" id="CAJNON010000007">
    <property type="protein sequence ID" value="CAF0756378.1"/>
    <property type="molecule type" value="Genomic_DNA"/>
</dbReference>
<organism evidence="1 2">
    <name type="scientific">Adineta steineri</name>
    <dbReference type="NCBI Taxonomy" id="433720"/>
    <lineage>
        <taxon>Eukaryota</taxon>
        <taxon>Metazoa</taxon>
        <taxon>Spiralia</taxon>
        <taxon>Gnathifera</taxon>
        <taxon>Rotifera</taxon>
        <taxon>Eurotatoria</taxon>
        <taxon>Bdelloidea</taxon>
        <taxon>Adinetida</taxon>
        <taxon>Adinetidae</taxon>
        <taxon>Adineta</taxon>
    </lineage>
</organism>
<dbReference type="AlphaFoldDB" id="A0A813PQS5"/>
<gene>
    <name evidence="1" type="ORF">VCS650_LOCUS1552</name>
</gene>
<accession>A0A813PQS5</accession>
<proteinExistence type="predicted"/>
<dbReference type="Proteomes" id="UP000663891">
    <property type="component" value="Unassembled WGS sequence"/>
</dbReference>
<protein>
    <submittedName>
        <fullName evidence="1">Uncharacterized protein</fullName>
    </submittedName>
</protein>
<evidence type="ECO:0000313" key="1">
    <source>
        <dbReference type="EMBL" id="CAF0756378.1"/>
    </source>
</evidence>
<reference evidence="1" key="1">
    <citation type="submission" date="2021-02" db="EMBL/GenBank/DDBJ databases">
        <authorList>
            <person name="Nowell W R."/>
        </authorList>
    </citation>
    <scope>NUCLEOTIDE SEQUENCE</scope>
</reference>
<evidence type="ECO:0000313" key="2">
    <source>
        <dbReference type="Proteomes" id="UP000663891"/>
    </source>
</evidence>
<name>A0A813PQS5_9BILA</name>
<dbReference type="OrthoDB" id="423559at2759"/>